<dbReference type="AlphaFoldDB" id="A0AAD1U6W7"/>
<organism evidence="1 2">
    <name type="scientific">Euplotes crassus</name>
    <dbReference type="NCBI Taxonomy" id="5936"/>
    <lineage>
        <taxon>Eukaryota</taxon>
        <taxon>Sar</taxon>
        <taxon>Alveolata</taxon>
        <taxon>Ciliophora</taxon>
        <taxon>Intramacronucleata</taxon>
        <taxon>Spirotrichea</taxon>
        <taxon>Hypotrichia</taxon>
        <taxon>Euplotida</taxon>
        <taxon>Euplotidae</taxon>
        <taxon>Moneuplotes</taxon>
    </lineage>
</organism>
<keyword evidence="2" id="KW-1185">Reference proteome</keyword>
<gene>
    <name evidence="1" type="ORF">ECRASSUSDP1_LOCUS4378</name>
</gene>
<dbReference type="EMBL" id="CAMPGE010004200">
    <property type="protein sequence ID" value="CAI2363048.1"/>
    <property type="molecule type" value="Genomic_DNA"/>
</dbReference>
<dbReference type="Proteomes" id="UP001295684">
    <property type="component" value="Unassembled WGS sequence"/>
</dbReference>
<sequence length="447" mass="52078">MHLRNIFRTFCKDSCKTIEQKATKSHSKFEQKVESFFTKCKALVEERTLQIEGIFNSIQEETKRRKRDTYKIRNFVLVGFCGVLGWIGKVRCLCRPVFCHSCRLPLEKWGRRVVQCWHSLYSGSSAPGEIGVGMYLIVKMKKTGSLFLFGDFNESGKPSKEYNKSINHVRKANSRERLKLSSVVSTRKDYNVVTVDKDCYSCSNSNQVVLKAFKMACLSYYPSSITYENKVVSRSWLHFKRSEIIKNIYSDYHNLLPWKSGNLEYEKYLEVPSTDLQYTTEMNPFTKETNMNRTLEISSHLGSLSRRKLTMNTKVDKNIEVHLPKEDLNNNLDQLKLNEKKKLEKIFTSTHVGFSQLSNKSSEGFKNLKMLGKRMKTPNDFGKRGSFHKSHKFIREKRRNISQFKNISPHVTTLDYTNRLKVSRNHSEGPDPNSEYGDDFKYVENLE</sequence>
<reference evidence="1" key="1">
    <citation type="submission" date="2023-07" db="EMBL/GenBank/DDBJ databases">
        <authorList>
            <consortium name="AG Swart"/>
            <person name="Singh M."/>
            <person name="Singh A."/>
            <person name="Seah K."/>
            <person name="Emmerich C."/>
        </authorList>
    </citation>
    <scope>NUCLEOTIDE SEQUENCE</scope>
    <source>
        <strain evidence="1">DP1</strain>
    </source>
</reference>
<name>A0AAD1U6W7_EUPCR</name>
<evidence type="ECO:0000313" key="2">
    <source>
        <dbReference type="Proteomes" id="UP001295684"/>
    </source>
</evidence>
<accession>A0AAD1U6W7</accession>
<comment type="caution">
    <text evidence="1">The sequence shown here is derived from an EMBL/GenBank/DDBJ whole genome shotgun (WGS) entry which is preliminary data.</text>
</comment>
<evidence type="ECO:0000313" key="1">
    <source>
        <dbReference type="EMBL" id="CAI2363048.1"/>
    </source>
</evidence>
<proteinExistence type="predicted"/>
<protein>
    <submittedName>
        <fullName evidence="1">Uncharacterized protein</fullName>
    </submittedName>
</protein>